<sequence>MERAELDKALALIEIETYLDREGVTYTHSYGTRGEQLNLHECPACGEGGRKTYINAETGLGNCFHGSCGIKFNKFKLIKAVSGLSGNELDTHITTIAGEQGWMPKKERVRIEQGVLKLPSKLHPIPIGGTDNLQYLQDRGVSIESCRAFDLSYCHGGWWAYTLSDGTEKFMKFDKRVIIPIADLEGNLVSFQGRDVTETLLPKYQFPTGFAVAGSHLYNGQNFVDGETTHAVVGEGAFDAIAIYQAVTGSASCKGMLPLATFGMHLSDGPGGQIEKFIRLKERGLKTVTFMWDAEAKATSLAIKMGLKLMSLGLVVRIARLPAGFDPAQGPDKKPTPPAVVRQAIFSAVKLTRLSAISMLHKTVST</sequence>
<dbReference type="Proteomes" id="UP000326780">
    <property type="component" value="Chromosome"/>
</dbReference>
<organism evidence="1 2">
    <name type="scientific">Variovorax paradoxus</name>
    <dbReference type="NCBI Taxonomy" id="34073"/>
    <lineage>
        <taxon>Bacteria</taxon>
        <taxon>Pseudomonadati</taxon>
        <taxon>Pseudomonadota</taxon>
        <taxon>Betaproteobacteria</taxon>
        <taxon>Burkholderiales</taxon>
        <taxon>Comamonadaceae</taxon>
        <taxon>Variovorax</taxon>
    </lineage>
</organism>
<dbReference type="EMBL" id="CP045644">
    <property type="protein sequence ID" value="QFZ84648.1"/>
    <property type="molecule type" value="Genomic_DNA"/>
</dbReference>
<dbReference type="GO" id="GO:0006269">
    <property type="term" value="P:DNA replication, synthesis of primer"/>
    <property type="evidence" value="ECO:0007669"/>
    <property type="project" value="TreeGrafter"/>
</dbReference>
<dbReference type="Gene3D" id="3.40.1360.10">
    <property type="match status" value="1"/>
</dbReference>
<reference evidence="1 2" key="1">
    <citation type="submission" date="2019-10" db="EMBL/GenBank/DDBJ databases">
        <title>Complete genome sequence of Variovorax paradoxus 5C-2.</title>
        <authorList>
            <person name="Gogoleva N.E."/>
            <person name="Balkin A.S."/>
        </authorList>
    </citation>
    <scope>NUCLEOTIDE SEQUENCE [LARGE SCALE GENOMIC DNA]</scope>
    <source>
        <strain evidence="1 2">5C-2</strain>
    </source>
</reference>
<dbReference type="PANTHER" id="PTHR30313:SF2">
    <property type="entry name" value="DNA PRIMASE"/>
    <property type="match status" value="1"/>
</dbReference>
<dbReference type="PANTHER" id="PTHR30313">
    <property type="entry name" value="DNA PRIMASE"/>
    <property type="match status" value="1"/>
</dbReference>
<dbReference type="AlphaFoldDB" id="A0A5Q0M640"/>
<dbReference type="RefSeq" id="WP_153283270.1">
    <property type="nucleotide sequence ID" value="NZ_CP045644.1"/>
</dbReference>
<name>A0A5Q0M640_VARPD</name>
<protein>
    <submittedName>
        <fullName evidence="1">DNA primase</fullName>
    </submittedName>
</protein>
<evidence type="ECO:0000313" key="1">
    <source>
        <dbReference type="EMBL" id="QFZ84648.1"/>
    </source>
</evidence>
<proteinExistence type="predicted"/>
<gene>
    <name evidence="1" type="ORF">GFK26_18650</name>
</gene>
<evidence type="ECO:0000313" key="2">
    <source>
        <dbReference type="Proteomes" id="UP000326780"/>
    </source>
</evidence>
<dbReference type="SUPFAM" id="SSF56731">
    <property type="entry name" value="DNA primase core"/>
    <property type="match status" value="1"/>
</dbReference>
<accession>A0A5Q0M640</accession>
<dbReference type="InterPro" id="IPR050219">
    <property type="entry name" value="DnaG_primase"/>
</dbReference>
<dbReference type="GO" id="GO:0005737">
    <property type="term" value="C:cytoplasm"/>
    <property type="evidence" value="ECO:0007669"/>
    <property type="project" value="TreeGrafter"/>
</dbReference>